<dbReference type="PANTHER" id="PTHR35038">
    <property type="entry name" value="DISSIMILATORY SULFITE REDUCTASE SIRA"/>
    <property type="match status" value="1"/>
</dbReference>
<dbReference type="SMART" id="SM00567">
    <property type="entry name" value="EZ_HEAT"/>
    <property type="match status" value="2"/>
</dbReference>
<accession>A0ABT3PVN7</accession>
<evidence type="ECO:0000256" key="2">
    <source>
        <dbReference type="ARBA" id="ARBA00022737"/>
    </source>
</evidence>
<protein>
    <submittedName>
        <fullName evidence="7">Tetratricopeptide repeat protein</fullName>
    </submittedName>
</protein>
<feature type="repeat" description="TPR" evidence="4">
    <location>
        <begin position="668"/>
        <end position="701"/>
    </location>
</feature>
<comment type="caution">
    <text evidence="7">The sequence shown here is derived from an EMBL/GenBank/DDBJ whole genome shotgun (WGS) entry which is preliminary data.</text>
</comment>
<dbReference type="InterPro" id="IPR016024">
    <property type="entry name" value="ARM-type_fold"/>
</dbReference>
<dbReference type="InterPro" id="IPR013105">
    <property type="entry name" value="TPR_2"/>
</dbReference>
<dbReference type="InterPro" id="IPR051829">
    <property type="entry name" value="Multiheme_Cytochr_ET"/>
</dbReference>
<dbReference type="SUPFAM" id="SSF48452">
    <property type="entry name" value="TPR-like"/>
    <property type="match status" value="1"/>
</dbReference>
<dbReference type="PROSITE" id="PS50005">
    <property type="entry name" value="TPR"/>
    <property type="match status" value="3"/>
</dbReference>
<dbReference type="Pfam" id="PF14559">
    <property type="entry name" value="TPR_19"/>
    <property type="match status" value="1"/>
</dbReference>
<dbReference type="Gene3D" id="1.25.40.10">
    <property type="entry name" value="Tetratricopeptide repeat domain"/>
    <property type="match status" value="2"/>
</dbReference>
<dbReference type="SUPFAM" id="SSF48695">
    <property type="entry name" value="Multiheme cytochromes"/>
    <property type="match status" value="1"/>
</dbReference>
<dbReference type="RefSeq" id="WP_265787497.1">
    <property type="nucleotide sequence ID" value="NZ_BAABRS010000001.1"/>
</dbReference>
<dbReference type="Gene3D" id="1.10.1130.10">
    <property type="entry name" value="Flavocytochrome C3, Chain A"/>
    <property type="match status" value="2"/>
</dbReference>
<feature type="repeat" description="TPR" evidence="4">
    <location>
        <begin position="702"/>
        <end position="735"/>
    </location>
</feature>
<keyword evidence="2" id="KW-0677">Repeat</keyword>
<evidence type="ECO:0000313" key="7">
    <source>
        <dbReference type="EMBL" id="MCW9711919.1"/>
    </source>
</evidence>
<dbReference type="EMBL" id="JAJNDC010000001">
    <property type="protein sequence ID" value="MCW9711919.1"/>
    <property type="molecule type" value="Genomic_DNA"/>
</dbReference>
<proteinExistence type="predicted"/>
<feature type="domain" description="Cytochrome c-552/4" evidence="6">
    <location>
        <begin position="177"/>
        <end position="216"/>
    </location>
</feature>
<gene>
    <name evidence="7" type="ORF">LQ318_03285</name>
</gene>
<reference evidence="7 8" key="1">
    <citation type="submission" date="2021-11" db="EMBL/GenBank/DDBJ databases">
        <title>Aliifidinibius sp. nov., a new bacterium isolated from saline soil.</title>
        <authorList>
            <person name="Galisteo C."/>
            <person name="De La Haba R."/>
            <person name="Sanchez-Porro C."/>
            <person name="Ventosa A."/>
        </authorList>
    </citation>
    <scope>NUCLEOTIDE SEQUENCE [LARGE SCALE GENOMIC DNA]</scope>
    <source>
        <strain evidence="7 8">KACC 190600</strain>
    </source>
</reference>
<dbReference type="InterPro" id="IPR011990">
    <property type="entry name" value="TPR-like_helical_dom_sf"/>
</dbReference>
<dbReference type="PANTHER" id="PTHR35038:SF8">
    <property type="entry name" value="C-TYPE POLYHEME CYTOCHROME OMCC"/>
    <property type="match status" value="1"/>
</dbReference>
<dbReference type="SMART" id="SM00028">
    <property type="entry name" value="TPR"/>
    <property type="match status" value="5"/>
</dbReference>
<dbReference type="Pfam" id="PF13646">
    <property type="entry name" value="HEAT_2"/>
    <property type="match status" value="1"/>
</dbReference>
<dbReference type="SUPFAM" id="SSF48371">
    <property type="entry name" value="ARM repeat"/>
    <property type="match status" value="1"/>
</dbReference>
<dbReference type="Pfam" id="PF13435">
    <property type="entry name" value="Cytochrome_C554"/>
    <property type="match status" value="2"/>
</dbReference>
<dbReference type="InterPro" id="IPR004155">
    <property type="entry name" value="PBS_lyase_HEAT"/>
</dbReference>
<evidence type="ECO:0000256" key="4">
    <source>
        <dbReference type="PROSITE-ProRule" id="PRU00339"/>
    </source>
</evidence>
<dbReference type="Proteomes" id="UP001207337">
    <property type="component" value="Unassembled WGS sequence"/>
</dbReference>
<feature type="domain" description="Cytochrome c-552/4" evidence="6">
    <location>
        <begin position="48"/>
        <end position="76"/>
    </location>
</feature>
<evidence type="ECO:0000256" key="1">
    <source>
        <dbReference type="ARBA" id="ARBA00022729"/>
    </source>
</evidence>
<dbReference type="InterPro" id="IPR010177">
    <property type="entry name" value="Paired_CXXCH_1"/>
</dbReference>
<dbReference type="InterPro" id="IPR023155">
    <property type="entry name" value="Cyt_c-552/4"/>
</dbReference>
<feature type="domain" description="Doubled CXXCH motif" evidence="5">
    <location>
        <begin position="315"/>
        <end position="346"/>
    </location>
</feature>
<keyword evidence="3 4" id="KW-0802">TPR repeat</keyword>
<dbReference type="Pfam" id="PF07719">
    <property type="entry name" value="TPR_2"/>
    <property type="match status" value="1"/>
</dbReference>
<keyword evidence="1" id="KW-0732">Signal</keyword>
<sequence length="751" mass="86016">MSRITLLLFIVFFTAGVGIFYSCNQSKEKAKDTAGETSPHASFVGDEACQSCHLDEFKGWKGSHHDYAMNEANETTVRGNFKDVTFTHNQKTYRFFRRDSLYMVEAPGSNDESVRYQISHTFGWEPLQQYLIDFDKGKLQALNIAWDTEKKEWFALNPDQDISHGDWLHWSGGAMNWNTMCADCHSTNLRQNYIAEADSFHTNWSSMNVSCEACHGPAKDHVTFMKSDEAADATIERIREDLQLTSKSGQMDQINQCAQCHALREEVTGTYKHKGDFLDHYSVTLPHPEAYFPDGQIKDEVYVYGSFLQSKMFGKGIECSDCHDPHSLELKANVTDNTLCMQCHESQYDTYEHLRHSIGTEGSRCIDCHMMGRYYMEVDFRRDHSFRVPRPDLSAEFDTPNACNNCHTEQSPEWAANAIEQWYGPDRPNHFSEVLLKANEEGREVATDLEALIADTSQPDIARATAIWYLGEWGAGRHVGLLTEMLNDENPLVRTSATRVLGNLPEEVKINPLQEALDDSVRSVRVAAAGGLTEFSISDISFPLKDHFKNALQEYRQYLQVTQYFPQGLMNKGQFFEKRGKPEQAIMAYRDALKKDSLFNPARINLAYLYNQQGNNDEAEQLLKTVIEIDSEYGPAYYSLGLLVAEEQRLEKASSYFEEAARLMPGHARLHYNWAISLQQLERPEQAEQKYLEAIEIDPDHPDYRYGLCTLYIQQEQFQKALSHAQKLADLQPQSQRSTELLNYLKQQINE</sequence>
<dbReference type="Pfam" id="PF09699">
    <property type="entry name" value="Paired_CXXCH_1"/>
    <property type="match status" value="1"/>
</dbReference>
<evidence type="ECO:0000313" key="8">
    <source>
        <dbReference type="Proteomes" id="UP001207337"/>
    </source>
</evidence>
<evidence type="ECO:0000259" key="6">
    <source>
        <dbReference type="Pfam" id="PF13435"/>
    </source>
</evidence>
<dbReference type="InterPro" id="IPR019734">
    <property type="entry name" value="TPR_rpt"/>
</dbReference>
<dbReference type="InterPro" id="IPR011989">
    <property type="entry name" value="ARM-like"/>
</dbReference>
<evidence type="ECO:0000259" key="5">
    <source>
        <dbReference type="Pfam" id="PF09699"/>
    </source>
</evidence>
<evidence type="ECO:0000256" key="3">
    <source>
        <dbReference type="ARBA" id="ARBA00022803"/>
    </source>
</evidence>
<dbReference type="Gene3D" id="1.25.10.10">
    <property type="entry name" value="Leucine-rich Repeat Variant"/>
    <property type="match status" value="1"/>
</dbReference>
<dbReference type="InterPro" id="IPR036280">
    <property type="entry name" value="Multihaem_cyt_sf"/>
</dbReference>
<feature type="repeat" description="TPR" evidence="4">
    <location>
        <begin position="634"/>
        <end position="667"/>
    </location>
</feature>
<name>A0ABT3PVN7_9BACT</name>
<keyword evidence="8" id="KW-1185">Reference proteome</keyword>
<dbReference type="PROSITE" id="PS51257">
    <property type="entry name" value="PROKAR_LIPOPROTEIN"/>
    <property type="match status" value="1"/>
</dbReference>
<organism evidence="7 8">
    <name type="scientific">Fodinibius salicampi</name>
    <dbReference type="NCBI Taxonomy" id="1920655"/>
    <lineage>
        <taxon>Bacteria</taxon>
        <taxon>Pseudomonadati</taxon>
        <taxon>Balneolota</taxon>
        <taxon>Balneolia</taxon>
        <taxon>Balneolales</taxon>
        <taxon>Balneolaceae</taxon>
        <taxon>Fodinibius</taxon>
    </lineage>
</organism>